<evidence type="ECO:0000313" key="1">
    <source>
        <dbReference type="EMBL" id="KZO90077.1"/>
    </source>
</evidence>
<evidence type="ECO:0000313" key="2">
    <source>
        <dbReference type="Proteomes" id="UP000076738"/>
    </source>
</evidence>
<protein>
    <submittedName>
        <fullName evidence="1">Uncharacterized protein</fullName>
    </submittedName>
</protein>
<sequence length="131" mass="15278">MVRGRHRVGLTRWYTYGNLAIRNPYMESRQPSNWFRRDTTQAPVELARQMTAWIKSRNPFQDEQVFTYVTPQPVAERFSTPWEAESSPPRAPGSTAAHWPWIRLYLTARRHLRSVTGDRPLSTQRPIAAPS</sequence>
<name>A0A167G1F5_CALVF</name>
<keyword evidence="2" id="KW-1185">Reference proteome</keyword>
<organism evidence="1 2">
    <name type="scientific">Calocera viscosa (strain TUFC12733)</name>
    <dbReference type="NCBI Taxonomy" id="1330018"/>
    <lineage>
        <taxon>Eukaryota</taxon>
        <taxon>Fungi</taxon>
        <taxon>Dikarya</taxon>
        <taxon>Basidiomycota</taxon>
        <taxon>Agaricomycotina</taxon>
        <taxon>Dacrymycetes</taxon>
        <taxon>Dacrymycetales</taxon>
        <taxon>Dacrymycetaceae</taxon>
        <taxon>Calocera</taxon>
    </lineage>
</organism>
<dbReference type="AlphaFoldDB" id="A0A167G1F5"/>
<accession>A0A167G1F5</accession>
<dbReference type="Proteomes" id="UP000076738">
    <property type="component" value="Unassembled WGS sequence"/>
</dbReference>
<proteinExistence type="predicted"/>
<dbReference type="EMBL" id="KV417353">
    <property type="protein sequence ID" value="KZO90077.1"/>
    <property type="molecule type" value="Genomic_DNA"/>
</dbReference>
<reference evidence="1 2" key="1">
    <citation type="journal article" date="2016" name="Mol. Biol. Evol.">
        <title>Comparative Genomics of Early-Diverging Mushroom-Forming Fungi Provides Insights into the Origins of Lignocellulose Decay Capabilities.</title>
        <authorList>
            <person name="Nagy L.G."/>
            <person name="Riley R."/>
            <person name="Tritt A."/>
            <person name="Adam C."/>
            <person name="Daum C."/>
            <person name="Floudas D."/>
            <person name="Sun H."/>
            <person name="Yadav J.S."/>
            <person name="Pangilinan J."/>
            <person name="Larsson K.H."/>
            <person name="Matsuura K."/>
            <person name="Barry K."/>
            <person name="Labutti K."/>
            <person name="Kuo R."/>
            <person name="Ohm R.A."/>
            <person name="Bhattacharya S.S."/>
            <person name="Shirouzu T."/>
            <person name="Yoshinaga Y."/>
            <person name="Martin F.M."/>
            <person name="Grigoriev I.V."/>
            <person name="Hibbett D.S."/>
        </authorList>
    </citation>
    <scope>NUCLEOTIDE SEQUENCE [LARGE SCALE GENOMIC DNA]</scope>
    <source>
        <strain evidence="1 2">TUFC12733</strain>
    </source>
</reference>
<gene>
    <name evidence="1" type="ORF">CALVIDRAFT_415456</name>
</gene>